<dbReference type="SMR" id="A0A0A0RPX9"/>
<feature type="region of interest" description="Disordered" evidence="1">
    <location>
        <begin position="29"/>
        <end position="49"/>
    </location>
</feature>
<dbReference type="KEGG" id="vg:24722120"/>
<sequence>MKHSKAFEKVFGDSLKATAGKPAKYYEEKRVRTGKTARKAASKDKHNFQ</sequence>
<accession>A0A0A0RPX9</accession>
<evidence type="ECO:0000313" key="2">
    <source>
        <dbReference type="EMBL" id="AIW02362.1"/>
    </source>
</evidence>
<name>A0A0A0RPX9_9CAUD</name>
<evidence type="ECO:0000313" key="3">
    <source>
        <dbReference type="Proteomes" id="UP000030212"/>
    </source>
</evidence>
<keyword evidence="3" id="KW-1185">Reference proteome</keyword>
<dbReference type="OrthoDB" id="26319at10239"/>
<proteinExistence type="predicted"/>
<gene>
    <name evidence="2" type="ORF">VpaE1_102</name>
</gene>
<protein>
    <recommendedName>
        <fullName evidence="4">Phage protein</fullName>
    </recommendedName>
</protein>
<dbReference type="GeneID" id="24722120"/>
<organism evidence="2 3">
    <name type="scientific">Escherichia phage vB_EcoM-VpaE1</name>
    <dbReference type="NCBI Taxonomy" id="1555238"/>
    <lineage>
        <taxon>Viruses</taxon>
        <taxon>Duplodnaviria</taxon>
        <taxon>Heunggongvirae</taxon>
        <taxon>Uroviricota</taxon>
        <taxon>Caudoviricetes</taxon>
        <taxon>Andersonviridae</taxon>
        <taxon>Ounavirinae</taxon>
        <taxon>Felixounavirus</taxon>
        <taxon>Felixounavirus VpaE1</taxon>
    </lineage>
</organism>
<dbReference type="RefSeq" id="YP_009147371.1">
    <property type="nucleotide sequence ID" value="NC_027337.1"/>
</dbReference>
<dbReference type="EMBL" id="KM657822">
    <property type="protein sequence ID" value="AIW02362.1"/>
    <property type="molecule type" value="Genomic_DNA"/>
</dbReference>
<dbReference type="Proteomes" id="UP000030212">
    <property type="component" value="Genome"/>
</dbReference>
<evidence type="ECO:0000256" key="1">
    <source>
        <dbReference type="SAM" id="MobiDB-lite"/>
    </source>
</evidence>
<evidence type="ECO:0008006" key="4">
    <source>
        <dbReference type="Google" id="ProtNLM"/>
    </source>
</evidence>
<reference evidence="2 3" key="1">
    <citation type="submission" date="2014-09" db="EMBL/GenBank/DDBJ databases">
        <title>Genome of Escherichia coli infecting bacteriophage vB_EcoM-VpaE1.</title>
        <authorList>
            <person name="Truncaite L."/>
            <person name="Simoliunas E."/>
            <person name="Zajanckauskaite A."/>
            <person name="Kaliniene L."/>
            <person name="Vilkaityte M."/>
            <person name="Meskys R."/>
        </authorList>
    </citation>
    <scope>NUCLEOTIDE SEQUENCE [LARGE SCALE GENOMIC DNA]</scope>
    <source>
        <strain evidence="2">VpaE1</strain>
    </source>
</reference>